<feature type="non-terminal residue" evidence="1">
    <location>
        <position position="1"/>
    </location>
</feature>
<gene>
    <name evidence="1" type="ORF">LCGC14_2570530</name>
</gene>
<accession>A0A0F9AHC4</accession>
<dbReference type="EMBL" id="LAZR01042670">
    <property type="protein sequence ID" value="KKL08969.1"/>
    <property type="molecule type" value="Genomic_DNA"/>
</dbReference>
<dbReference type="InterPro" id="IPR035198">
    <property type="entry name" value="SU10_MCP"/>
</dbReference>
<comment type="caution">
    <text evidence="1">The sequence shown here is derived from an EMBL/GenBank/DDBJ whole genome shotgun (WGS) entry which is preliminary data.</text>
</comment>
<evidence type="ECO:0008006" key="2">
    <source>
        <dbReference type="Google" id="ProtNLM"/>
    </source>
</evidence>
<sequence length="259" mass="27877">AVEDAAVSEVNDTYVRASTAIKYLYAVGRVTGQAQAAYPSYILEGFQGTGAGLGAGNPFSSVGAPNAKQLEVLSKARQLREKEESLIVNGDASSTSTEFSGFVKLLDGVNETDLNTVALTWDHIETSVREAFDDGGRIKLAVCASSVLQDIRKLVVDLFRYSPADMAAGGNLPFGVSASLVLQTMVGPVPIIPSMYLSNTSGSKAIYFLDTDVIEMRVLQDMTYEDLAKTNDSQKFFLKIYECLIIRAKAFNSSIVEIA</sequence>
<reference evidence="1" key="1">
    <citation type="journal article" date="2015" name="Nature">
        <title>Complex archaea that bridge the gap between prokaryotes and eukaryotes.</title>
        <authorList>
            <person name="Spang A."/>
            <person name="Saw J.H."/>
            <person name="Jorgensen S.L."/>
            <person name="Zaremba-Niedzwiedzka K."/>
            <person name="Martijn J."/>
            <person name="Lind A.E."/>
            <person name="van Eijk R."/>
            <person name="Schleper C."/>
            <person name="Guy L."/>
            <person name="Ettema T.J."/>
        </authorList>
    </citation>
    <scope>NUCLEOTIDE SEQUENCE</scope>
</reference>
<name>A0A0F9AHC4_9ZZZZ</name>
<dbReference type="Pfam" id="PF17236">
    <property type="entry name" value="SU10_MCP"/>
    <property type="match status" value="1"/>
</dbReference>
<dbReference type="AlphaFoldDB" id="A0A0F9AHC4"/>
<evidence type="ECO:0000313" key="1">
    <source>
        <dbReference type="EMBL" id="KKL08969.1"/>
    </source>
</evidence>
<organism evidence="1">
    <name type="scientific">marine sediment metagenome</name>
    <dbReference type="NCBI Taxonomy" id="412755"/>
    <lineage>
        <taxon>unclassified sequences</taxon>
        <taxon>metagenomes</taxon>
        <taxon>ecological metagenomes</taxon>
    </lineage>
</organism>
<protein>
    <recommendedName>
        <fullName evidence="2">Phage major capsid protein</fullName>
    </recommendedName>
</protein>
<proteinExistence type="predicted"/>